<dbReference type="SUPFAM" id="SSF54862">
    <property type="entry name" value="4Fe-4S ferredoxins"/>
    <property type="match status" value="2"/>
</dbReference>
<feature type="domain" description="4Fe-4S ferredoxin-type" evidence="9">
    <location>
        <begin position="238"/>
        <end position="264"/>
    </location>
</feature>
<dbReference type="InterPro" id="IPR017900">
    <property type="entry name" value="4Fe4S_Fe_S_CS"/>
</dbReference>
<feature type="domain" description="4Fe-4S ferredoxin-type" evidence="9">
    <location>
        <begin position="355"/>
        <end position="388"/>
    </location>
</feature>
<evidence type="ECO:0000256" key="2">
    <source>
        <dbReference type="ARBA" id="ARBA00022485"/>
    </source>
</evidence>
<dbReference type="InterPro" id="IPR051684">
    <property type="entry name" value="Electron_Trans/Redox"/>
</dbReference>
<dbReference type="Gene3D" id="3.30.70.3270">
    <property type="match status" value="1"/>
</dbReference>
<proteinExistence type="predicted"/>
<dbReference type="PROSITE" id="PS00198">
    <property type="entry name" value="4FE4S_FER_1"/>
    <property type="match status" value="4"/>
</dbReference>
<keyword evidence="8" id="KW-1133">Transmembrane helix</keyword>
<dbReference type="EMBL" id="VSSQ01000946">
    <property type="protein sequence ID" value="MPM03365.1"/>
    <property type="molecule type" value="Genomic_DNA"/>
</dbReference>
<evidence type="ECO:0000313" key="10">
    <source>
        <dbReference type="EMBL" id="MPM03365.1"/>
    </source>
</evidence>
<dbReference type="Pfam" id="PF12801">
    <property type="entry name" value="Fer4_5"/>
    <property type="match status" value="2"/>
</dbReference>
<keyword evidence="8" id="KW-0812">Transmembrane</keyword>
<keyword evidence="5" id="KW-0408">Iron</keyword>
<evidence type="ECO:0000256" key="6">
    <source>
        <dbReference type="ARBA" id="ARBA00023014"/>
    </source>
</evidence>
<feature type="domain" description="4Fe-4S ferredoxin-type" evidence="9">
    <location>
        <begin position="208"/>
        <end position="237"/>
    </location>
</feature>
<evidence type="ECO:0000256" key="1">
    <source>
        <dbReference type="ARBA" id="ARBA00022448"/>
    </source>
</evidence>
<protein>
    <submittedName>
        <fullName evidence="10">NAD(P)H-quinone oxidoreductase subunit I, chloroplastic</fullName>
        <ecNumber evidence="10">1.6.5.11</ecNumber>
    </submittedName>
</protein>
<dbReference type="InterPro" id="IPR017896">
    <property type="entry name" value="4Fe4S_Fe-S-bd"/>
</dbReference>
<feature type="transmembrane region" description="Helical" evidence="8">
    <location>
        <begin position="165"/>
        <end position="182"/>
    </location>
</feature>
<dbReference type="PANTHER" id="PTHR30176">
    <property type="entry name" value="FERREDOXIN-TYPE PROTEIN NAPH"/>
    <property type="match status" value="1"/>
</dbReference>
<dbReference type="Pfam" id="PF00037">
    <property type="entry name" value="Fer4"/>
    <property type="match status" value="2"/>
</dbReference>
<keyword evidence="3" id="KW-0479">Metal-binding</keyword>
<sequence length="493" mass="51363">MGKGRFLLALTVAALFLAWFLFRAGRADKPLLPALQAVPSILRWWGGAAALALGAMVAGRAYCSVLCPLGTFQEAVWRAGRRRLSGYAPGSPVRYWILALVLAAGAAGVAAVPALLDPYAAFGRGVTQLLRPSLAGGIDSLAGFFESLGLYGVISGTGRVPFVPGLFWSTAAFFLALTLWSLRKGRPFCDALCPVGTFLGLFSRSSLLSIRFSGESCTGCGLCGTVCPQECISVKERTVDADRCVLCLRCVDACPGGALSLSFGGGGQSLSRRGLLRTAAGTLAALGVAFWSSKKDDTVAAAASSRDEKLPVSPPGSKSRGNFTKKCVACTACVAACPAGIIRPSLGEWGAAGLFQPVLDYRRGYCQYGCTACGDACPTGAIESLEPEEKQLVSIGKARFLRRNCIVRKYGTACGACSEHCPTQAMRMVPFRGGLTIPELDPSICLGCGACEYACPAEPKAVTVSGLAVHGKIRPVSGGEGGPTVAPLEEFPF</sequence>
<evidence type="ECO:0000256" key="8">
    <source>
        <dbReference type="SAM" id="Phobius"/>
    </source>
</evidence>
<evidence type="ECO:0000256" key="4">
    <source>
        <dbReference type="ARBA" id="ARBA00022982"/>
    </source>
</evidence>
<keyword evidence="8" id="KW-0472">Membrane</keyword>
<feature type="domain" description="4Fe-4S ferredoxin-type" evidence="9">
    <location>
        <begin position="402"/>
        <end position="431"/>
    </location>
</feature>
<keyword evidence="6" id="KW-0411">Iron-sulfur</keyword>
<dbReference type="Pfam" id="PF12838">
    <property type="entry name" value="Fer4_7"/>
    <property type="match status" value="2"/>
</dbReference>
<keyword evidence="2" id="KW-0004">4Fe-4S</keyword>
<feature type="domain" description="4Fe-4S ferredoxin-type" evidence="9">
    <location>
        <begin position="436"/>
        <end position="467"/>
    </location>
</feature>
<gene>
    <name evidence="10" type="primary">ndhI_51</name>
    <name evidence="10" type="ORF">SDC9_49631</name>
</gene>
<name>A0A644WHK5_9ZZZZ</name>
<feature type="domain" description="4Fe-4S ferredoxin-type" evidence="9">
    <location>
        <begin position="317"/>
        <end position="347"/>
    </location>
</feature>
<organism evidence="10">
    <name type="scientific">bioreactor metagenome</name>
    <dbReference type="NCBI Taxonomy" id="1076179"/>
    <lineage>
        <taxon>unclassified sequences</taxon>
        <taxon>metagenomes</taxon>
        <taxon>ecological metagenomes</taxon>
    </lineage>
</organism>
<evidence type="ECO:0000259" key="9">
    <source>
        <dbReference type="PROSITE" id="PS51379"/>
    </source>
</evidence>
<dbReference type="GO" id="GO:0046872">
    <property type="term" value="F:metal ion binding"/>
    <property type="evidence" value="ECO:0007669"/>
    <property type="project" value="UniProtKB-KW"/>
</dbReference>
<evidence type="ECO:0000256" key="3">
    <source>
        <dbReference type="ARBA" id="ARBA00022723"/>
    </source>
</evidence>
<dbReference type="AlphaFoldDB" id="A0A644WHK5"/>
<dbReference type="EC" id="1.6.5.11" evidence="10"/>
<feature type="transmembrane region" description="Helical" evidence="8">
    <location>
        <begin position="93"/>
        <end position="116"/>
    </location>
</feature>
<comment type="caution">
    <text evidence="10">The sequence shown here is derived from an EMBL/GenBank/DDBJ whole genome shotgun (WGS) entry which is preliminary data.</text>
</comment>
<dbReference type="GO" id="GO:0016491">
    <property type="term" value="F:oxidoreductase activity"/>
    <property type="evidence" value="ECO:0007669"/>
    <property type="project" value="UniProtKB-KW"/>
</dbReference>
<dbReference type="Gene3D" id="3.30.70.20">
    <property type="match status" value="2"/>
</dbReference>
<accession>A0A644WHK5</accession>
<dbReference type="PROSITE" id="PS51379">
    <property type="entry name" value="4FE4S_FER_2"/>
    <property type="match status" value="6"/>
</dbReference>
<keyword evidence="4" id="KW-0249">Electron transport</keyword>
<dbReference type="CDD" id="cd16373">
    <property type="entry name" value="DMSOR_beta_like"/>
    <property type="match status" value="1"/>
</dbReference>
<dbReference type="GO" id="GO:0051539">
    <property type="term" value="F:4 iron, 4 sulfur cluster binding"/>
    <property type="evidence" value="ECO:0007669"/>
    <property type="project" value="UniProtKB-KW"/>
</dbReference>
<dbReference type="GO" id="GO:0005886">
    <property type="term" value="C:plasma membrane"/>
    <property type="evidence" value="ECO:0007669"/>
    <property type="project" value="TreeGrafter"/>
</dbReference>
<keyword evidence="1" id="KW-0813">Transport</keyword>
<evidence type="ECO:0000256" key="7">
    <source>
        <dbReference type="SAM" id="MobiDB-lite"/>
    </source>
</evidence>
<dbReference type="PANTHER" id="PTHR30176:SF3">
    <property type="entry name" value="FERREDOXIN-TYPE PROTEIN NAPH"/>
    <property type="match status" value="1"/>
</dbReference>
<feature type="region of interest" description="Disordered" evidence="7">
    <location>
        <begin position="302"/>
        <end position="321"/>
    </location>
</feature>
<evidence type="ECO:0000256" key="5">
    <source>
        <dbReference type="ARBA" id="ARBA00023004"/>
    </source>
</evidence>
<feature type="transmembrane region" description="Helical" evidence="8">
    <location>
        <begin position="51"/>
        <end position="72"/>
    </location>
</feature>
<keyword evidence="10" id="KW-0560">Oxidoreductase</keyword>
<reference evidence="10" key="1">
    <citation type="submission" date="2019-08" db="EMBL/GenBank/DDBJ databases">
        <authorList>
            <person name="Kucharzyk K."/>
            <person name="Murdoch R.W."/>
            <person name="Higgins S."/>
            <person name="Loffler F."/>
        </authorList>
    </citation>
    <scope>NUCLEOTIDE SEQUENCE</scope>
</reference>